<gene>
    <name evidence="2" type="ORF">rCG_42282</name>
</gene>
<protein>
    <submittedName>
        <fullName evidence="2">RCG42282</fullName>
    </submittedName>
</protein>
<proteinExistence type="predicted"/>
<dbReference type="AlphaFoldDB" id="A6KG29"/>
<evidence type="ECO:0000313" key="2">
    <source>
        <dbReference type="EMBL" id="EDL88986.1"/>
    </source>
</evidence>
<feature type="compositionally biased region" description="Polar residues" evidence="1">
    <location>
        <begin position="50"/>
        <end position="68"/>
    </location>
</feature>
<sequence length="75" mass="8167">MPTCFSVMMGACVERTRRVLSVEVMMDGVSLHLCGSLHRGVQESPVLEASLTQRHQSSTKGSDASSRNARMGDEQ</sequence>
<name>A6KG29_RAT</name>
<reference evidence="3" key="1">
    <citation type="submission" date="2005-09" db="EMBL/GenBank/DDBJ databases">
        <authorList>
            <person name="Mural R.J."/>
            <person name="Li P.W."/>
            <person name="Adams M.D."/>
            <person name="Amanatides P.G."/>
            <person name="Baden-Tillson H."/>
            <person name="Barnstead M."/>
            <person name="Chin S.H."/>
            <person name="Dew I."/>
            <person name="Evans C.A."/>
            <person name="Ferriera S."/>
            <person name="Flanigan M."/>
            <person name="Fosler C."/>
            <person name="Glodek A."/>
            <person name="Gu Z."/>
            <person name="Holt R.A."/>
            <person name="Jennings D."/>
            <person name="Kraft C.L."/>
            <person name="Lu F."/>
            <person name="Nguyen T."/>
            <person name="Nusskern D.R."/>
            <person name="Pfannkoch C.M."/>
            <person name="Sitter C."/>
            <person name="Sutton G.G."/>
            <person name="Venter J.C."/>
            <person name="Wang Z."/>
            <person name="Woodage T."/>
            <person name="Zheng X.H."/>
            <person name="Zhong F."/>
        </authorList>
    </citation>
    <scope>NUCLEOTIDE SEQUENCE [LARGE SCALE GENOMIC DNA]</scope>
    <source>
        <strain>BN</strain>
        <strain evidence="3">Sprague-Dawley</strain>
    </source>
</reference>
<accession>A6KG29</accession>
<evidence type="ECO:0000256" key="1">
    <source>
        <dbReference type="SAM" id="MobiDB-lite"/>
    </source>
</evidence>
<organism evidence="2 3">
    <name type="scientific">Rattus norvegicus</name>
    <name type="common">Rat</name>
    <dbReference type="NCBI Taxonomy" id="10116"/>
    <lineage>
        <taxon>Eukaryota</taxon>
        <taxon>Metazoa</taxon>
        <taxon>Chordata</taxon>
        <taxon>Craniata</taxon>
        <taxon>Vertebrata</taxon>
        <taxon>Euteleostomi</taxon>
        <taxon>Mammalia</taxon>
        <taxon>Eutheria</taxon>
        <taxon>Euarchontoglires</taxon>
        <taxon>Glires</taxon>
        <taxon>Rodentia</taxon>
        <taxon>Myomorpha</taxon>
        <taxon>Muroidea</taxon>
        <taxon>Muridae</taxon>
        <taxon>Murinae</taxon>
        <taxon>Rattus</taxon>
    </lineage>
</organism>
<dbReference type="Proteomes" id="UP000234681">
    <property type="component" value="Chromosome 16"/>
</dbReference>
<evidence type="ECO:0000313" key="3">
    <source>
        <dbReference type="Proteomes" id="UP000234681"/>
    </source>
</evidence>
<feature type="region of interest" description="Disordered" evidence="1">
    <location>
        <begin position="50"/>
        <end position="75"/>
    </location>
</feature>
<dbReference type="EMBL" id="CH474046">
    <property type="protein sequence ID" value="EDL88986.1"/>
    <property type="molecule type" value="Genomic_DNA"/>
</dbReference>